<protein>
    <recommendedName>
        <fullName evidence="11">Reticulocalbin-3</fullName>
    </recommendedName>
</protein>
<dbReference type="PROSITE" id="PS00018">
    <property type="entry name" value="EF_HAND_1"/>
    <property type="match status" value="4"/>
</dbReference>
<dbReference type="CDD" id="cd16227">
    <property type="entry name" value="EFh_CREC_RCN2_like"/>
    <property type="match status" value="1"/>
</dbReference>
<feature type="chain" id="PRO_5025569423" description="Reticulocalbin-3" evidence="12">
    <location>
        <begin position="19"/>
        <end position="327"/>
    </location>
</feature>
<dbReference type="Pfam" id="PF13499">
    <property type="entry name" value="EF-hand_7"/>
    <property type="match status" value="2"/>
</dbReference>
<keyword evidence="8" id="KW-0143">Chaperone</keyword>
<dbReference type="SMART" id="SM00054">
    <property type="entry name" value="EFh"/>
    <property type="match status" value="5"/>
</dbReference>
<evidence type="ECO:0000256" key="7">
    <source>
        <dbReference type="ARBA" id="ARBA00023180"/>
    </source>
</evidence>
<dbReference type="InterPro" id="IPR011992">
    <property type="entry name" value="EF-hand-dom_pair"/>
</dbReference>
<feature type="domain" description="EF-hand" evidence="13">
    <location>
        <begin position="76"/>
        <end position="111"/>
    </location>
</feature>
<feature type="domain" description="EF-hand" evidence="13">
    <location>
        <begin position="200"/>
        <end position="235"/>
    </location>
</feature>
<dbReference type="EMBL" id="GIFK01004109">
    <property type="protein sequence ID" value="NBJ61812.1"/>
    <property type="molecule type" value="Transcribed_RNA"/>
</dbReference>
<comment type="subcellular location">
    <subcellularLocation>
        <location evidence="1">Endoplasmic reticulum lumen</location>
    </subcellularLocation>
</comment>
<evidence type="ECO:0000256" key="12">
    <source>
        <dbReference type="SAM" id="SignalP"/>
    </source>
</evidence>
<feature type="domain" description="EF-hand" evidence="13">
    <location>
        <begin position="112"/>
        <end position="147"/>
    </location>
</feature>
<evidence type="ECO:0000256" key="2">
    <source>
        <dbReference type="ARBA" id="ARBA00022723"/>
    </source>
</evidence>
<evidence type="ECO:0000256" key="3">
    <source>
        <dbReference type="ARBA" id="ARBA00022729"/>
    </source>
</evidence>
<dbReference type="Gene3D" id="1.10.238.10">
    <property type="entry name" value="EF-hand"/>
    <property type="match status" value="3"/>
</dbReference>
<proteinExistence type="predicted"/>
<evidence type="ECO:0000259" key="13">
    <source>
        <dbReference type="PROSITE" id="PS50222"/>
    </source>
</evidence>
<evidence type="ECO:0000256" key="11">
    <source>
        <dbReference type="ARBA" id="ARBA00072696"/>
    </source>
</evidence>
<comment type="subunit">
    <text evidence="10">Interacts with PCSK6 (immature form including the propeptide); probably involved in the maturation and the secretion of PCSK6.</text>
</comment>
<dbReference type="GO" id="GO:0005509">
    <property type="term" value="F:calcium ion binding"/>
    <property type="evidence" value="ECO:0007669"/>
    <property type="project" value="InterPro"/>
</dbReference>
<keyword evidence="6" id="KW-0106">Calcium</keyword>
<evidence type="ECO:0000313" key="14">
    <source>
        <dbReference type="EMBL" id="NBJ61812.1"/>
    </source>
</evidence>
<keyword evidence="4" id="KW-0677">Repeat</keyword>
<dbReference type="GO" id="GO:0015031">
    <property type="term" value="P:protein transport"/>
    <property type="evidence" value="ECO:0007669"/>
    <property type="project" value="UniProtKB-ARBA"/>
</dbReference>
<dbReference type="GO" id="GO:0005788">
    <property type="term" value="C:endoplasmic reticulum lumen"/>
    <property type="evidence" value="ECO:0007669"/>
    <property type="project" value="UniProtKB-SubCell"/>
</dbReference>
<dbReference type="FunFam" id="1.10.238.10:FF:000104">
    <property type="entry name" value="calumenin isoform X1"/>
    <property type="match status" value="1"/>
</dbReference>
<keyword evidence="3 12" id="KW-0732">Signal</keyword>
<organism evidence="14">
    <name type="scientific">Phlebotomus kandelakii</name>
    <dbReference type="NCBI Taxonomy" id="1109342"/>
    <lineage>
        <taxon>Eukaryota</taxon>
        <taxon>Metazoa</taxon>
        <taxon>Ecdysozoa</taxon>
        <taxon>Arthropoda</taxon>
        <taxon>Hexapoda</taxon>
        <taxon>Insecta</taxon>
        <taxon>Pterygota</taxon>
        <taxon>Neoptera</taxon>
        <taxon>Endopterygota</taxon>
        <taxon>Diptera</taxon>
        <taxon>Nematocera</taxon>
        <taxon>Psychodoidea</taxon>
        <taxon>Psychodidae</taxon>
        <taxon>Phlebotomus</taxon>
        <taxon>Larroussius</taxon>
    </lineage>
</organism>
<dbReference type="AlphaFoldDB" id="A0A6B2EGN6"/>
<dbReference type="SUPFAM" id="SSF47473">
    <property type="entry name" value="EF-hand"/>
    <property type="match status" value="2"/>
</dbReference>
<feature type="domain" description="EF-hand" evidence="13">
    <location>
        <begin position="163"/>
        <end position="198"/>
    </location>
</feature>
<keyword evidence="5" id="KW-0256">Endoplasmic reticulum</keyword>
<dbReference type="PROSITE" id="PS50222">
    <property type="entry name" value="EF_HAND_2"/>
    <property type="match status" value="5"/>
</dbReference>
<feature type="domain" description="EF-hand" evidence="13">
    <location>
        <begin position="247"/>
        <end position="272"/>
    </location>
</feature>
<evidence type="ECO:0000256" key="5">
    <source>
        <dbReference type="ARBA" id="ARBA00022824"/>
    </source>
</evidence>
<dbReference type="InterPro" id="IPR002048">
    <property type="entry name" value="EF_hand_dom"/>
</dbReference>
<dbReference type="PANTHER" id="PTHR10827">
    <property type="entry name" value="RETICULOCALBIN"/>
    <property type="match status" value="1"/>
</dbReference>
<accession>A0A6B2EGN6</accession>
<evidence type="ECO:0000256" key="8">
    <source>
        <dbReference type="ARBA" id="ARBA00023186"/>
    </source>
</evidence>
<evidence type="ECO:0000256" key="10">
    <source>
        <dbReference type="ARBA" id="ARBA00063143"/>
    </source>
</evidence>
<comment type="function">
    <text evidence="9">Probable molecular chaperone assisting protein biosynthesis and transport in the endoplasmic reticulum. Required for the proper biosynthesis and transport of pulmonary surfactant-associated protein A/SP-A, pulmonary surfactant-associated protein D/SP-D and the lipid transporter ABCA3. By regulating both the proper expression and the degradation through the endoplasmic reticulum-associated protein degradation pathway of these proteins plays a crucial role in pulmonary surfactant homeostasis. Has an anti-fibrotic activity by negatively regulating the secretion of type I and type III collagens. This calcium-binding protein also transiently associates with immature PCSK6 and regulates its secretion.</text>
</comment>
<evidence type="ECO:0000256" key="6">
    <source>
        <dbReference type="ARBA" id="ARBA00022837"/>
    </source>
</evidence>
<evidence type="ECO:0000256" key="1">
    <source>
        <dbReference type="ARBA" id="ARBA00004319"/>
    </source>
</evidence>
<feature type="signal peptide" evidence="12">
    <location>
        <begin position="1"/>
        <end position="18"/>
    </location>
</feature>
<evidence type="ECO:0000256" key="9">
    <source>
        <dbReference type="ARBA" id="ARBA00056975"/>
    </source>
</evidence>
<name>A0A6B2EGN6_9DIPT</name>
<reference evidence="14" key="1">
    <citation type="submission" date="2019-10" db="EMBL/GenBank/DDBJ databases">
        <title>Short sand fly seasons in Tbilisi, Georgia, hinder development of host immunity to saliva of the visceral leishmaniasis vector Phlebotomus kandelakii.</title>
        <authorList>
            <person name="Oliveira F."/>
            <person name="Giorgobiani E."/>
            <person name="Guimaraes-Costa A.B."/>
            <person name="Abdeladhim M."/>
            <person name="Oristian J."/>
            <person name="Tskhvaradze L."/>
            <person name="Tsertsvadze N."/>
            <person name="Zakalashvili M."/>
            <person name="Valenzuela J.G."/>
            <person name="Kamhawi S."/>
        </authorList>
    </citation>
    <scope>NUCLEOTIDE SEQUENCE</scope>
    <source>
        <strain evidence="14">Wild-capture in Tbilisi</strain>
        <tissue evidence="14">Salivary glands</tissue>
    </source>
</reference>
<evidence type="ECO:0000256" key="4">
    <source>
        <dbReference type="ARBA" id="ARBA00022737"/>
    </source>
</evidence>
<dbReference type="Pfam" id="PF13202">
    <property type="entry name" value="EF-hand_5"/>
    <property type="match status" value="1"/>
</dbReference>
<keyword evidence="2" id="KW-0479">Metal-binding</keyword>
<keyword evidence="7" id="KW-0325">Glycoprotein</keyword>
<dbReference type="PANTHER" id="PTHR10827:SF95">
    <property type="entry name" value="LD34388P"/>
    <property type="match status" value="1"/>
</dbReference>
<dbReference type="InterPro" id="IPR018247">
    <property type="entry name" value="EF_Hand_1_Ca_BS"/>
</dbReference>
<sequence>MKLQIFLLLAMGLVSVLPATTHKHTHSNKERMEDGSYSPKNAHHFDGADHHSEFDHEAILGSVKEAEEFDNLSPEESKKRLGILVRKMDLNLDGFVDRHELKAWILRSFRMLSQEEANERFQDLDEDGDGMTSWQEYLKDTYGMETENEIGDSDEQHLEEESKLIEEDKVMFHAADKNADGLLSPEEFVVFLSPEEHPEMLPLILEQTLREKDKNGDGKIDFKEFVGDSAKHHDKEWLLVEKEKFDNEYDKDGDGVLNGNEILSWVVPSNEDVATDEVEHLFASSDDDHDDRLAYEEIINNYDTFVGSEATDYGDQLQNIRHFTDEL</sequence>